<feature type="region of interest" description="Disordered" evidence="1">
    <location>
        <begin position="250"/>
        <end position="271"/>
    </location>
</feature>
<evidence type="ECO:0000313" key="3">
    <source>
        <dbReference type="EMBL" id="MBP1473954.1"/>
    </source>
</evidence>
<gene>
    <name evidence="3" type="ORF">J7I44_06565</name>
</gene>
<protein>
    <submittedName>
        <fullName evidence="3">DUF2884 family protein</fullName>
    </submittedName>
</protein>
<feature type="compositionally biased region" description="Polar residues" evidence="1">
    <location>
        <begin position="261"/>
        <end position="271"/>
    </location>
</feature>
<reference evidence="3 4" key="1">
    <citation type="submission" date="2021-04" db="EMBL/GenBank/DDBJ databases">
        <authorList>
            <person name="Huq M.A."/>
        </authorList>
    </citation>
    <scope>NUCLEOTIDE SEQUENCE [LARGE SCALE GENOMIC DNA]</scope>
    <source>
        <strain evidence="3 4">MAH-13</strain>
    </source>
</reference>
<dbReference type="EMBL" id="JAGJRS010000013">
    <property type="protein sequence ID" value="MBP1473954.1"/>
    <property type="molecule type" value="Genomic_DNA"/>
</dbReference>
<organism evidence="3 4">
    <name type="scientific">Frateuria flava</name>
    <dbReference type="NCBI Taxonomy" id="2821489"/>
    <lineage>
        <taxon>Bacteria</taxon>
        <taxon>Pseudomonadati</taxon>
        <taxon>Pseudomonadota</taxon>
        <taxon>Gammaproteobacteria</taxon>
        <taxon>Lysobacterales</taxon>
        <taxon>Rhodanobacteraceae</taxon>
        <taxon>Frateuria</taxon>
    </lineage>
</organism>
<accession>A0ABS4DLM0</accession>
<evidence type="ECO:0000256" key="1">
    <source>
        <dbReference type="SAM" id="MobiDB-lite"/>
    </source>
</evidence>
<name>A0ABS4DLM0_9GAMM</name>
<proteinExistence type="predicted"/>
<sequence>MRTLILSLAIATGLALAGPAQAGGLHVNHEQCSFGTDYDVLVKPAGITFERQDGTPGSVFMHDGALRIDGRDVAVSGADAGRLREYESQVRTLLPEVASIAREGVDIGFDALTTVVASFADDPTERSRLITRLNDQHKQALTKIDEGLGRGQWRQHSVEDLMENQVGDAVESLVSTVTAKAVKAALSGDQSQVAALEARADALDKTIDEHVDARADALSERAEALCPHMARLDQLQQQFEFRLKDGSRLALVDHQPEHSNEASAKTKPQTR</sequence>
<keyword evidence="2" id="KW-0732">Signal</keyword>
<comment type="caution">
    <text evidence="3">The sequence shown here is derived from an EMBL/GenBank/DDBJ whole genome shotgun (WGS) entry which is preliminary data.</text>
</comment>
<feature type="chain" id="PRO_5046976292" evidence="2">
    <location>
        <begin position="23"/>
        <end position="271"/>
    </location>
</feature>
<evidence type="ECO:0000313" key="4">
    <source>
        <dbReference type="Proteomes" id="UP000823790"/>
    </source>
</evidence>
<dbReference type="RefSeq" id="WP_209617728.1">
    <property type="nucleotide sequence ID" value="NZ_JAGJRS010000013.1"/>
</dbReference>
<dbReference type="InterPro" id="IPR021307">
    <property type="entry name" value="DUF2884"/>
</dbReference>
<keyword evidence="4" id="KW-1185">Reference proteome</keyword>
<feature type="signal peptide" evidence="2">
    <location>
        <begin position="1"/>
        <end position="22"/>
    </location>
</feature>
<dbReference type="Pfam" id="PF11101">
    <property type="entry name" value="DUF2884"/>
    <property type="match status" value="1"/>
</dbReference>
<evidence type="ECO:0000256" key="2">
    <source>
        <dbReference type="SAM" id="SignalP"/>
    </source>
</evidence>
<dbReference type="Proteomes" id="UP000823790">
    <property type="component" value="Unassembled WGS sequence"/>
</dbReference>